<feature type="region of interest" description="Disordered" evidence="1">
    <location>
        <begin position="1"/>
        <end position="31"/>
    </location>
</feature>
<dbReference type="Proteomes" id="UP000318080">
    <property type="component" value="Unassembled WGS sequence"/>
</dbReference>
<dbReference type="STRING" id="1686286.GCA_900092335_02362"/>
<dbReference type="InterPro" id="IPR050266">
    <property type="entry name" value="AB_hydrolase_sf"/>
</dbReference>
<dbReference type="RefSeq" id="WP_141629238.1">
    <property type="nucleotide sequence ID" value="NZ_VHIR01000023.1"/>
</dbReference>
<dbReference type="SUPFAM" id="SSF53474">
    <property type="entry name" value="alpha/beta-Hydrolases"/>
    <property type="match status" value="1"/>
</dbReference>
<dbReference type="PRINTS" id="PR00412">
    <property type="entry name" value="EPOXHYDRLASE"/>
</dbReference>
<dbReference type="GO" id="GO:0016020">
    <property type="term" value="C:membrane"/>
    <property type="evidence" value="ECO:0007669"/>
    <property type="project" value="TreeGrafter"/>
</dbReference>
<evidence type="ECO:0000313" key="4">
    <source>
        <dbReference type="Proteomes" id="UP000318080"/>
    </source>
</evidence>
<evidence type="ECO:0000313" key="3">
    <source>
        <dbReference type="EMBL" id="TQE42547.1"/>
    </source>
</evidence>
<feature type="domain" description="AB hydrolase-1" evidence="2">
    <location>
        <begin position="56"/>
        <end position="309"/>
    </location>
</feature>
<accession>A0A540R4I2</accession>
<gene>
    <name evidence="3" type="ORF">EJK80_11850</name>
</gene>
<organism evidence="3 4">
    <name type="scientific">Corynebacterium phoceense</name>
    <dbReference type="NCBI Taxonomy" id="1686286"/>
    <lineage>
        <taxon>Bacteria</taxon>
        <taxon>Bacillati</taxon>
        <taxon>Actinomycetota</taxon>
        <taxon>Actinomycetes</taxon>
        <taxon>Mycobacteriales</taxon>
        <taxon>Corynebacteriaceae</taxon>
        <taxon>Corynebacterium</taxon>
    </lineage>
</organism>
<dbReference type="EMBL" id="VHIR01000023">
    <property type="protein sequence ID" value="TQE42547.1"/>
    <property type="molecule type" value="Genomic_DNA"/>
</dbReference>
<dbReference type="AlphaFoldDB" id="A0A540R4I2"/>
<proteinExistence type="predicted"/>
<dbReference type="PANTHER" id="PTHR43798">
    <property type="entry name" value="MONOACYLGLYCEROL LIPASE"/>
    <property type="match status" value="1"/>
</dbReference>
<dbReference type="InterPro" id="IPR029058">
    <property type="entry name" value="AB_hydrolase_fold"/>
</dbReference>
<dbReference type="InterPro" id="IPR000639">
    <property type="entry name" value="Epox_hydrolase-like"/>
</dbReference>
<sequence>MSTPSRRRVRTATQVWRRRHTHDRHPGLTQPYSHDMSDGIAWYTSGPEPSDAPVTVIFVHGYGLAAESFYDQVDFLRTSYPRVRAVLLDLRGHGSSDRVPAEDCTVDDAADDVAAILTAQAPTGPLIIVGHSLGGMVVENLIRRLPVEDYERIAGVLLISTSMRPFAETGVAALLQTHAAEALYDAAQRLPNKVNRARQRIARIIAPIFAAGVTGYPRMERLEFHVDMLLDTPLDSFVGFFDDLVDHSELAAADRLTGLPGIVLVGSMDIVTPRSQSELICSHWPEAELRVVDGSGHMVILEEPEAVSQALAELIEPVLAQR</sequence>
<dbReference type="GO" id="GO:0047372">
    <property type="term" value="F:monoacylglycerol lipase activity"/>
    <property type="evidence" value="ECO:0007669"/>
    <property type="project" value="TreeGrafter"/>
</dbReference>
<reference evidence="3 4" key="1">
    <citation type="submission" date="2019-06" db="EMBL/GenBank/DDBJ databases">
        <title>Draft genome of C. phoceense Strain 272.</title>
        <authorList>
            <person name="Pacheco L.G.C."/>
            <person name="Barberis C.M."/>
            <person name="Almuzara M.N."/>
            <person name="Traglia G.M."/>
            <person name="Santos C.S."/>
            <person name="Rocha D.J.P.G."/>
            <person name="Aguiar E.R.G.R."/>
            <person name="Vay C.A."/>
        </authorList>
    </citation>
    <scope>NUCLEOTIDE SEQUENCE [LARGE SCALE GENOMIC DNA]</scope>
    <source>
        <strain evidence="3 4">272</strain>
    </source>
</reference>
<dbReference type="InterPro" id="IPR000073">
    <property type="entry name" value="AB_hydrolase_1"/>
</dbReference>
<dbReference type="GO" id="GO:0046464">
    <property type="term" value="P:acylglycerol catabolic process"/>
    <property type="evidence" value="ECO:0007669"/>
    <property type="project" value="TreeGrafter"/>
</dbReference>
<comment type="caution">
    <text evidence="3">The sequence shown here is derived from an EMBL/GenBank/DDBJ whole genome shotgun (WGS) entry which is preliminary data.</text>
</comment>
<dbReference type="Pfam" id="PF12697">
    <property type="entry name" value="Abhydrolase_6"/>
    <property type="match status" value="1"/>
</dbReference>
<feature type="compositionally biased region" description="Basic residues" evidence="1">
    <location>
        <begin position="1"/>
        <end position="23"/>
    </location>
</feature>
<name>A0A540R4I2_9CORY</name>
<evidence type="ECO:0000259" key="2">
    <source>
        <dbReference type="Pfam" id="PF12697"/>
    </source>
</evidence>
<keyword evidence="3" id="KW-0378">Hydrolase</keyword>
<keyword evidence="4" id="KW-1185">Reference proteome</keyword>
<protein>
    <submittedName>
        <fullName evidence="3">Alpha/beta hydrolase</fullName>
    </submittedName>
</protein>
<evidence type="ECO:0000256" key="1">
    <source>
        <dbReference type="SAM" id="MobiDB-lite"/>
    </source>
</evidence>
<dbReference type="PANTHER" id="PTHR43798:SF5">
    <property type="entry name" value="MONOACYLGLYCEROL LIPASE ABHD6"/>
    <property type="match status" value="1"/>
</dbReference>
<dbReference type="Gene3D" id="3.40.50.1820">
    <property type="entry name" value="alpha/beta hydrolase"/>
    <property type="match status" value="1"/>
</dbReference>